<keyword evidence="6" id="KW-0411">Iron-sulfur</keyword>
<dbReference type="GO" id="GO:0016491">
    <property type="term" value="F:oxidoreductase activity"/>
    <property type="evidence" value="ECO:0007669"/>
    <property type="project" value="UniProtKB-KW"/>
</dbReference>
<keyword evidence="4" id="KW-0560">Oxidoreductase</keyword>
<accession>A0A9P7PV93</accession>
<keyword evidence="3" id="KW-0479">Metal-binding</keyword>
<dbReference type="EMBL" id="SRQM01000960">
    <property type="protein sequence ID" value="KAG6104565.1"/>
    <property type="molecule type" value="Genomic_DNA"/>
</dbReference>
<evidence type="ECO:0000256" key="4">
    <source>
        <dbReference type="ARBA" id="ARBA00023002"/>
    </source>
</evidence>
<feature type="compositionally biased region" description="Low complexity" evidence="7">
    <location>
        <begin position="199"/>
        <end position="219"/>
    </location>
</feature>
<feature type="region of interest" description="Disordered" evidence="7">
    <location>
        <begin position="173"/>
        <end position="222"/>
    </location>
</feature>
<evidence type="ECO:0000256" key="1">
    <source>
        <dbReference type="ARBA" id="ARBA00022617"/>
    </source>
</evidence>
<dbReference type="GO" id="GO:0051537">
    <property type="term" value="F:2 iron, 2 sulfur cluster binding"/>
    <property type="evidence" value="ECO:0007669"/>
    <property type="project" value="UniProtKB-KW"/>
</dbReference>
<dbReference type="PANTHER" id="PTHR43809">
    <property type="entry name" value="NITRITE REDUCTASE (NADH) LARGE SUBUNIT"/>
    <property type="match status" value="1"/>
</dbReference>
<keyword evidence="5" id="KW-0408">Iron</keyword>
<dbReference type="SUPFAM" id="SSF50022">
    <property type="entry name" value="ISP domain"/>
    <property type="match status" value="1"/>
</dbReference>
<evidence type="ECO:0000256" key="7">
    <source>
        <dbReference type="SAM" id="MobiDB-lite"/>
    </source>
</evidence>
<evidence type="ECO:0000259" key="8">
    <source>
        <dbReference type="PROSITE" id="PS51296"/>
    </source>
</evidence>
<evidence type="ECO:0000256" key="2">
    <source>
        <dbReference type="ARBA" id="ARBA00022714"/>
    </source>
</evidence>
<feature type="region of interest" description="Disordered" evidence="7">
    <location>
        <begin position="306"/>
        <end position="358"/>
    </location>
</feature>
<dbReference type="InterPro" id="IPR036922">
    <property type="entry name" value="Rieske_2Fe-2S_sf"/>
</dbReference>
<dbReference type="GO" id="GO:0046872">
    <property type="term" value="F:metal ion binding"/>
    <property type="evidence" value="ECO:0007669"/>
    <property type="project" value="UniProtKB-KW"/>
</dbReference>
<keyword evidence="2" id="KW-0001">2Fe-2S</keyword>
<feature type="compositionally biased region" description="Gly residues" evidence="7">
    <location>
        <begin position="348"/>
        <end position="358"/>
    </location>
</feature>
<feature type="domain" description="Rieske" evidence="8">
    <location>
        <begin position="123"/>
        <end position="259"/>
    </location>
</feature>
<evidence type="ECO:0000256" key="3">
    <source>
        <dbReference type="ARBA" id="ARBA00022723"/>
    </source>
</evidence>
<evidence type="ECO:0000256" key="5">
    <source>
        <dbReference type="ARBA" id="ARBA00023004"/>
    </source>
</evidence>
<feature type="compositionally biased region" description="Pro residues" evidence="7">
    <location>
        <begin position="188"/>
        <end position="198"/>
    </location>
</feature>
<keyword evidence="1" id="KW-0349">Heme</keyword>
<protein>
    <submittedName>
        <fullName evidence="9">Nitrite reductase [NAD(P)H]</fullName>
    </submittedName>
</protein>
<sequence>MFYIRTADKLQRTARWLESLPGGIKYLQDVVLHDKLGICASLESQMKQLVASFFDEWAEAIRDPRMVAQFKQFQNTPDSQETVQVELERDQSRPVDWAKEPATNNFGGIQWSETTWEPVMDTVYFDGADELPNGISATVKRGDTQLAVWRFRGKYYATQQMCPHKRAFVLSDGLIGHDPAGKDDNSGPPSPPPSPPASPSSSASASASSSSSSSSASSPWISCPHHKRNYDMQTGSCRNDSALSIATFAIQARQDGLLYLKLPPVQELDAALGTLKWKVKKGESGTPPLEELDHLMQKQMQLVGRKARKVKGVKPESGAAGLHGSEGLSRDGPGKDSLGGAAGSPVTAGGGCGGAPDW</sequence>
<dbReference type="PANTHER" id="PTHR43809:SF1">
    <property type="entry name" value="NITRITE REDUCTASE (NADH) LARGE SUBUNIT"/>
    <property type="match status" value="1"/>
</dbReference>
<comment type="caution">
    <text evidence="9">The sequence shown here is derived from an EMBL/GenBank/DDBJ whole genome shotgun (WGS) entry which is preliminary data.</text>
</comment>
<dbReference type="AlphaFoldDB" id="A0A9P7PV93"/>
<name>A0A9P7PV93_9HYPO</name>
<evidence type="ECO:0000313" key="10">
    <source>
        <dbReference type="Proteomes" id="UP000732380"/>
    </source>
</evidence>
<dbReference type="PROSITE" id="PS51296">
    <property type="entry name" value="RIESKE"/>
    <property type="match status" value="1"/>
</dbReference>
<dbReference type="Gene3D" id="2.102.10.10">
    <property type="entry name" value="Rieske [2Fe-2S] iron-sulphur domain"/>
    <property type="match status" value="1"/>
</dbReference>
<evidence type="ECO:0000313" key="9">
    <source>
        <dbReference type="EMBL" id="KAG6104565.1"/>
    </source>
</evidence>
<dbReference type="InterPro" id="IPR017941">
    <property type="entry name" value="Rieske_2Fe-2S"/>
</dbReference>
<gene>
    <name evidence="9" type="primary">NIT6_2</name>
    <name evidence="9" type="ORF">E4U13_008340</name>
</gene>
<keyword evidence="10" id="KW-1185">Reference proteome</keyword>
<dbReference type="Pfam" id="PF00355">
    <property type="entry name" value="Rieske"/>
    <property type="match status" value="1"/>
</dbReference>
<dbReference type="Proteomes" id="UP000732380">
    <property type="component" value="Unassembled WGS sequence"/>
</dbReference>
<evidence type="ECO:0000256" key="6">
    <source>
        <dbReference type="ARBA" id="ARBA00023014"/>
    </source>
</evidence>
<organism evidence="9 10">
    <name type="scientific">Claviceps humidiphila</name>
    <dbReference type="NCBI Taxonomy" id="1294629"/>
    <lineage>
        <taxon>Eukaryota</taxon>
        <taxon>Fungi</taxon>
        <taxon>Dikarya</taxon>
        <taxon>Ascomycota</taxon>
        <taxon>Pezizomycotina</taxon>
        <taxon>Sordariomycetes</taxon>
        <taxon>Hypocreomycetidae</taxon>
        <taxon>Hypocreales</taxon>
        <taxon>Clavicipitaceae</taxon>
        <taxon>Claviceps</taxon>
    </lineage>
</organism>
<dbReference type="InterPro" id="IPR052034">
    <property type="entry name" value="NasD-like"/>
</dbReference>
<proteinExistence type="predicted"/>
<reference evidence="9 10" key="1">
    <citation type="journal article" date="2020" name="bioRxiv">
        <title>Whole genome comparisons of ergot fungi reveals the divergence and evolution of species within the genus Claviceps are the result of varying mechanisms driving genome evolution and host range expansion.</title>
        <authorList>
            <person name="Wyka S.A."/>
            <person name="Mondo S.J."/>
            <person name="Liu M."/>
            <person name="Dettman J."/>
            <person name="Nalam V."/>
            <person name="Broders K.D."/>
        </authorList>
    </citation>
    <scope>NUCLEOTIDE SEQUENCE [LARGE SCALE GENOMIC DNA]</scope>
    <source>
        <strain evidence="9 10">LM576</strain>
    </source>
</reference>